<dbReference type="EMBL" id="GBRH01275509">
    <property type="protein sequence ID" value="JAD22386.1"/>
    <property type="molecule type" value="Transcribed_RNA"/>
</dbReference>
<reference evidence="1" key="2">
    <citation type="journal article" date="2015" name="Data Brief">
        <title>Shoot transcriptome of the giant reed, Arundo donax.</title>
        <authorList>
            <person name="Barrero R.A."/>
            <person name="Guerrero F.D."/>
            <person name="Moolhuijzen P."/>
            <person name="Goolsby J.A."/>
            <person name="Tidwell J."/>
            <person name="Bellgard S.E."/>
            <person name="Bellgard M.I."/>
        </authorList>
    </citation>
    <scope>NUCLEOTIDE SEQUENCE</scope>
    <source>
        <tissue evidence="1">Shoot tissue taken approximately 20 cm above the soil surface</tissue>
    </source>
</reference>
<name>A0A0A8Y870_ARUDO</name>
<organism evidence="1">
    <name type="scientific">Arundo donax</name>
    <name type="common">Giant reed</name>
    <name type="synonym">Donax arundinaceus</name>
    <dbReference type="NCBI Taxonomy" id="35708"/>
    <lineage>
        <taxon>Eukaryota</taxon>
        <taxon>Viridiplantae</taxon>
        <taxon>Streptophyta</taxon>
        <taxon>Embryophyta</taxon>
        <taxon>Tracheophyta</taxon>
        <taxon>Spermatophyta</taxon>
        <taxon>Magnoliopsida</taxon>
        <taxon>Liliopsida</taxon>
        <taxon>Poales</taxon>
        <taxon>Poaceae</taxon>
        <taxon>PACMAD clade</taxon>
        <taxon>Arundinoideae</taxon>
        <taxon>Arundineae</taxon>
        <taxon>Arundo</taxon>
    </lineage>
</organism>
<sequence>MISPLHLSVLYRLQFQMISPLHLSVL</sequence>
<evidence type="ECO:0000313" key="1">
    <source>
        <dbReference type="EMBL" id="JAD22386.1"/>
    </source>
</evidence>
<accession>A0A0A8Y870</accession>
<proteinExistence type="predicted"/>
<dbReference type="AlphaFoldDB" id="A0A0A8Y870"/>
<protein>
    <submittedName>
        <fullName evidence="1">Uncharacterized protein</fullName>
    </submittedName>
</protein>
<reference evidence="1" key="1">
    <citation type="submission" date="2014-09" db="EMBL/GenBank/DDBJ databases">
        <authorList>
            <person name="Magalhaes I.L.F."/>
            <person name="Oliveira U."/>
            <person name="Santos F.R."/>
            <person name="Vidigal T.H.D.A."/>
            <person name="Brescovit A.D."/>
            <person name="Santos A.J."/>
        </authorList>
    </citation>
    <scope>NUCLEOTIDE SEQUENCE</scope>
    <source>
        <tissue evidence="1">Shoot tissue taken approximately 20 cm above the soil surface</tissue>
    </source>
</reference>